<gene>
    <name evidence="2" type="ORF">EZM97_21130</name>
</gene>
<feature type="transmembrane region" description="Helical" evidence="1">
    <location>
        <begin position="92"/>
        <end position="115"/>
    </location>
</feature>
<dbReference type="Proteomes" id="UP000291822">
    <property type="component" value="Unassembled WGS sequence"/>
</dbReference>
<evidence type="ECO:0000313" key="2">
    <source>
        <dbReference type="EMBL" id="TCI11304.1"/>
    </source>
</evidence>
<keyword evidence="1" id="KW-0472">Membrane</keyword>
<evidence type="ECO:0000313" key="3">
    <source>
        <dbReference type="Proteomes" id="UP000291822"/>
    </source>
</evidence>
<organism evidence="2 3">
    <name type="scientific">Dyella soli</name>
    <dbReference type="NCBI Taxonomy" id="522319"/>
    <lineage>
        <taxon>Bacteria</taxon>
        <taxon>Pseudomonadati</taxon>
        <taxon>Pseudomonadota</taxon>
        <taxon>Gammaproteobacteria</taxon>
        <taxon>Lysobacterales</taxon>
        <taxon>Rhodanobacteraceae</taxon>
        <taxon>Dyella</taxon>
    </lineage>
</organism>
<dbReference type="EMBL" id="SJTG01000002">
    <property type="protein sequence ID" value="TCI11304.1"/>
    <property type="molecule type" value="Genomic_DNA"/>
</dbReference>
<dbReference type="AlphaFoldDB" id="A0A4R0Z087"/>
<accession>A0A4R0Z087</accession>
<feature type="transmembrane region" description="Helical" evidence="1">
    <location>
        <begin position="127"/>
        <end position="148"/>
    </location>
</feature>
<sequence length="281" mass="31456">MKRNWSPAKSVLLLLGLFFILSISTSLIGLERHLISLNESQVLYLFSTSAQVIAGIYGLTITGFIFFRNELSREEFEDETLMDVVESLKRRYSLLLLFVTAFVLLTLLLSNLAIAYEAYGEPTVRTIIVNTAQSSFVVSLLAITYFIFDVIAPKRIQAASQRLQNKLDPSRSSETKGGLEAFLRNYNQIEDLLFAAGDPYKAFSTIAYRTTSQRRLSNSRLADILYRNNKIDARLLDRLKDLITLRNSIIHGADPVVSETVVEKSSLVLSALRAALESTSG</sequence>
<reference evidence="2 3" key="1">
    <citation type="submission" date="2019-02" db="EMBL/GenBank/DDBJ databases">
        <title>Dyella amyloliquefaciens sp. nov., isolated from forest soil.</title>
        <authorList>
            <person name="Gao Z.-H."/>
            <person name="Qiu L.-H."/>
        </authorList>
    </citation>
    <scope>NUCLEOTIDE SEQUENCE [LARGE SCALE GENOMIC DNA]</scope>
    <source>
        <strain evidence="2 3">KACC 12747</strain>
    </source>
</reference>
<keyword evidence="1" id="KW-1133">Transmembrane helix</keyword>
<proteinExistence type="predicted"/>
<protein>
    <recommendedName>
        <fullName evidence="4">RiboL-PSP-HEPN domain-containing protein</fullName>
    </recommendedName>
</protein>
<name>A0A4R0Z087_9GAMM</name>
<comment type="caution">
    <text evidence="2">The sequence shown here is derived from an EMBL/GenBank/DDBJ whole genome shotgun (WGS) entry which is preliminary data.</text>
</comment>
<dbReference type="RefSeq" id="WP_131410173.1">
    <property type="nucleotide sequence ID" value="NZ_SJTG01000002.1"/>
</dbReference>
<keyword evidence="3" id="KW-1185">Reference proteome</keyword>
<evidence type="ECO:0008006" key="4">
    <source>
        <dbReference type="Google" id="ProtNLM"/>
    </source>
</evidence>
<evidence type="ECO:0000256" key="1">
    <source>
        <dbReference type="SAM" id="Phobius"/>
    </source>
</evidence>
<feature type="transmembrane region" description="Helical" evidence="1">
    <location>
        <begin position="42"/>
        <end position="67"/>
    </location>
</feature>
<keyword evidence="1" id="KW-0812">Transmembrane</keyword>